<evidence type="ECO:0000313" key="4">
    <source>
        <dbReference type="Proteomes" id="UP000197991"/>
    </source>
</evidence>
<sequence length="169" mass="19177">MKRFETSIRINKVNLMYKKITAPVVALLSFITITGALASRDMEMKPLATTPMTESVAGNDYRPNSPFSVDRQKKSDSNTDAISMTSESKSLLLRKDGLLSKELELWVNKNGYTLLWNSNRDYIIYNTITLHADSFDNVLNELGKLFDSENYGLVIKQYEVNKVIIIDAQ</sequence>
<dbReference type="InterPro" id="IPR018927">
    <property type="entry name" value="Pilus_synth_Q_C"/>
</dbReference>
<dbReference type="Pfam" id="PF10671">
    <property type="entry name" value="TcpQ"/>
    <property type="match status" value="1"/>
</dbReference>
<feature type="domain" description="Toxin co-regulated pilus biosynthesis protein Q C-terminal" evidence="2">
    <location>
        <begin position="94"/>
        <end position="167"/>
    </location>
</feature>
<organism evidence="3 4">
    <name type="scientific">Salmonella bongori serovar 66:z41:- str. SA19983605</name>
    <dbReference type="NCBI Taxonomy" id="1243617"/>
    <lineage>
        <taxon>Bacteria</taxon>
        <taxon>Pseudomonadati</taxon>
        <taxon>Pseudomonadota</taxon>
        <taxon>Gammaproteobacteria</taxon>
        <taxon>Enterobacterales</taxon>
        <taxon>Enterobacteriaceae</taxon>
        <taxon>Salmonella</taxon>
    </lineage>
</organism>
<feature type="region of interest" description="Disordered" evidence="1">
    <location>
        <begin position="53"/>
        <end position="80"/>
    </location>
</feature>
<keyword evidence="4" id="KW-1185">Reference proteome</keyword>
<accession>A0A248KC13</accession>
<dbReference type="AlphaFoldDB" id="A0A248KC13"/>
<dbReference type="EMBL" id="CP022120">
    <property type="protein sequence ID" value="ASG55793.1"/>
    <property type="molecule type" value="Genomic_DNA"/>
</dbReference>
<gene>
    <name evidence="3" type="ORF">LFZ56_16885</name>
</gene>
<reference evidence="3 4" key="1">
    <citation type="submission" date="2017-06" db="EMBL/GenBank/DDBJ databases">
        <title>Salmonella reference genomes for public health.</title>
        <authorList>
            <person name="Robertson J."/>
            <person name="Yoshida C."/>
            <person name="Gurnik S."/>
            <person name="Nash J."/>
        </authorList>
    </citation>
    <scope>NUCLEOTIDE SEQUENCE [LARGE SCALE GENOMIC DNA]</scope>
    <source>
        <strain evidence="3 4">SA19983605</strain>
    </source>
</reference>
<evidence type="ECO:0000256" key="1">
    <source>
        <dbReference type="SAM" id="MobiDB-lite"/>
    </source>
</evidence>
<evidence type="ECO:0000313" key="3">
    <source>
        <dbReference type="EMBL" id="ASG55793.1"/>
    </source>
</evidence>
<dbReference type="Gene3D" id="3.55.50.70">
    <property type="match status" value="1"/>
</dbReference>
<proteinExistence type="predicted"/>
<protein>
    <submittedName>
        <fullName evidence="3">Pilus assembly protein</fullName>
    </submittedName>
</protein>
<name>A0A248KC13_SALBN</name>
<dbReference type="Proteomes" id="UP000197991">
    <property type="component" value="Chromosome"/>
</dbReference>
<evidence type="ECO:0000259" key="2">
    <source>
        <dbReference type="Pfam" id="PF10671"/>
    </source>
</evidence>